<dbReference type="Pfam" id="PF17650">
    <property type="entry name" value="RACo_linker"/>
    <property type="match status" value="1"/>
</dbReference>
<organism evidence="2">
    <name type="scientific">marine metagenome</name>
    <dbReference type="NCBI Taxonomy" id="408172"/>
    <lineage>
        <taxon>unclassified sequences</taxon>
        <taxon>metagenomes</taxon>
        <taxon>ecological metagenomes</taxon>
    </lineage>
</organism>
<evidence type="ECO:0000313" key="2">
    <source>
        <dbReference type="EMBL" id="SVC41965.1"/>
    </source>
</evidence>
<feature type="domain" description="2Fe-2S ferredoxin-type" evidence="1">
    <location>
        <begin position="10"/>
        <end position="116"/>
    </location>
</feature>
<dbReference type="Gene3D" id="3.10.20.30">
    <property type="match status" value="1"/>
</dbReference>
<reference evidence="2" key="1">
    <citation type="submission" date="2018-05" db="EMBL/GenBank/DDBJ databases">
        <authorList>
            <person name="Lanie J.A."/>
            <person name="Ng W.-L."/>
            <person name="Kazmierczak K.M."/>
            <person name="Andrzejewski T.M."/>
            <person name="Davidsen T.M."/>
            <person name="Wayne K.J."/>
            <person name="Tettelin H."/>
            <person name="Glass J.I."/>
            <person name="Rusch D."/>
            <person name="Podicherti R."/>
            <person name="Tsui H.-C.T."/>
            <person name="Winkler M.E."/>
        </authorList>
    </citation>
    <scope>NUCLEOTIDE SEQUENCE</scope>
</reference>
<dbReference type="InterPro" id="IPR001041">
    <property type="entry name" value="2Fe-2S_ferredoxin-type"/>
</dbReference>
<name>A0A382M1Z3_9ZZZZ</name>
<dbReference type="GO" id="GO:0051536">
    <property type="term" value="F:iron-sulfur cluster binding"/>
    <property type="evidence" value="ECO:0007669"/>
    <property type="project" value="InterPro"/>
</dbReference>
<dbReference type="InterPro" id="IPR036010">
    <property type="entry name" value="2Fe-2S_ferredoxin-like_sf"/>
</dbReference>
<sequence>MPPTSAISDARVVFTPSGKRGHFPVGTPILHAAQALGVDVDSVCGGRGLCGRCQVVHATGNFPKHYINSKSENISPISEAEKAYAAHPKKTLLDGRRLSCATQILGDCVIDIPPDSQVHQQIVRKEADAFDIEIIPPVQLNYVEVWKPNMHDPSGDLRRLREALEREWHLTNLRFGPGMLLSL</sequence>
<evidence type="ECO:0000259" key="1">
    <source>
        <dbReference type="PROSITE" id="PS51085"/>
    </source>
</evidence>
<dbReference type="InterPro" id="IPR012675">
    <property type="entry name" value="Beta-grasp_dom_sf"/>
</dbReference>
<dbReference type="SUPFAM" id="SSF54292">
    <property type="entry name" value="2Fe-2S ferredoxin-like"/>
    <property type="match status" value="1"/>
</dbReference>
<dbReference type="PROSITE" id="PS51085">
    <property type="entry name" value="2FE2S_FER_2"/>
    <property type="match status" value="1"/>
</dbReference>
<dbReference type="CDD" id="cd00207">
    <property type="entry name" value="fer2"/>
    <property type="match status" value="1"/>
</dbReference>
<dbReference type="InterPro" id="IPR040506">
    <property type="entry name" value="RACo_linker"/>
</dbReference>
<dbReference type="EMBL" id="UINC01090220">
    <property type="protein sequence ID" value="SVC41965.1"/>
    <property type="molecule type" value="Genomic_DNA"/>
</dbReference>
<protein>
    <recommendedName>
        <fullName evidence="1">2Fe-2S ferredoxin-type domain-containing protein</fullName>
    </recommendedName>
</protein>
<accession>A0A382M1Z3</accession>
<feature type="non-terminal residue" evidence="2">
    <location>
        <position position="183"/>
    </location>
</feature>
<proteinExistence type="predicted"/>
<gene>
    <name evidence="2" type="ORF">METZ01_LOCUS294819</name>
</gene>
<dbReference type="AlphaFoldDB" id="A0A382M1Z3"/>